<proteinExistence type="predicted"/>
<name>A0A0A1X4P3_ZEUCU</name>
<dbReference type="AlphaFoldDB" id="A0A0A1X4P3"/>
<reference evidence="2" key="2">
    <citation type="journal article" date="2015" name="Gigascience">
        <title>Reconstructing a comprehensive transcriptome assembly of a white-pupal translocated strain of the pest fruit fly Bactrocera cucurbitae.</title>
        <authorList>
            <person name="Sim S.B."/>
            <person name="Calla B."/>
            <person name="Hall B."/>
            <person name="DeRego T."/>
            <person name="Geib S.M."/>
        </authorList>
    </citation>
    <scope>NUCLEOTIDE SEQUENCE</scope>
</reference>
<organism evidence="2">
    <name type="scientific">Zeugodacus cucurbitae</name>
    <name type="common">Melon fruit fly</name>
    <name type="synonym">Bactrocera cucurbitae</name>
    <dbReference type="NCBI Taxonomy" id="28588"/>
    <lineage>
        <taxon>Eukaryota</taxon>
        <taxon>Metazoa</taxon>
        <taxon>Ecdysozoa</taxon>
        <taxon>Arthropoda</taxon>
        <taxon>Hexapoda</taxon>
        <taxon>Insecta</taxon>
        <taxon>Pterygota</taxon>
        <taxon>Neoptera</taxon>
        <taxon>Endopterygota</taxon>
        <taxon>Diptera</taxon>
        <taxon>Brachycera</taxon>
        <taxon>Muscomorpha</taxon>
        <taxon>Tephritoidea</taxon>
        <taxon>Tephritidae</taxon>
        <taxon>Zeugodacus</taxon>
        <taxon>Zeugodacus</taxon>
    </lineage>
</organism>
<reference evidence="2" key="1">
    <citation type="submission" date="2014-11" db="EMBL/GenBank/DDBJ databases">
        <authorList>
            <person name="Geib S."/>
        </authorList>
    </citation>
    <scope>NUCLEOTIDE SEQUENCE</scope>
</reference>
<evidence type="ECO:0000313" key="2">
    <source>
        <dbReference type="EMBL" id="JAD05801.1"/>
    </source>
</evidence>
<evidence type="ECO:0000256" key="1">
    <source>
        <dbReference type="SAM" id="MobiDB-lite"/>
    </source>
</evidence>
<feature type="non-terminal residue" evidence="2">
    <location>
        <position position="1"/>
    </location>
</feature>
<dbReference type="EMBL" id="GBXI01008491">
    <property type="protein sequence ID" value="JAD05801.1"/>
    <property type="molecule type" value="Transcribed_RNA"/>
</dbReference>
<sequence>ARHCSSQSAAAAAVTNHEKAHTHPHAVTQAPIQAAASASTTPKNMKNLIFLLCCCALLHSIAAKPAPHGITTTISTPAVAAAPTYTVAVTPVVTAHSHQVVARHYNGGLYVPAGYASASYVPAAYPSYTYSSLYPYPATSYRYGYGYYPAYGYSYGYGTAVPTALWR</sequence>
<gene>
    <name evidence="2" type="primary">POLG_2</name>
    <name evidence="2" type="ORF">g.13655</name>
</gene>
<feature type="region of interest" description="Disordered" evidence="1">
    <location>
        <begin position="1"/>
        <end position="28"/>
    </location>
</feature>
<protein>
    <submittedName>
        <fullName evidence="2">Genome polyprotein</fullName>
    </submittedName>
</protein>
<accession>A0A0A1X4P3</accession>